<accession>A0A6J4NZL6</accession>
<feature type="chain" id="PRO_5039235364" evidence="2">
    <location>
        <begin position="20"/>
        <end position="272"/>
    </location>
</feature>
<evidence type="ECO:0000256" key="2">
    <source>
        <dbReference type="SAM" id="SignalP"/>
    </source>
</evidence>
<dbReference type="SUPFAM" id="SSF53850">
    <property type="entry name" value="Periplasmic binding protein-like II"/>
    <property type="match status" value="1"/>
</dbReference>
<dbReference type="PANTHER" id="PTHR35936:SF19">
    <property type="entry name" value="AMINO-ACID-BINDING PROTEIN YXEM-RELATED"/>
    <property type="match status" value="1"/>
</dbReference>
<evidence type="ECO:0000259" key="3">
    <source>
        <dbReference type="SMART" id="SM00062"/>
    </source>
</evidence>
<gene>
    <name evidence="5" type="ORF">AVDCRST_MAG55-727</name>
</gene>
<proteinExistence type="predicted"/>
<name>A0A6J4NZL6_9ACTN</name>
<dbReference type="Gene3D" id="3.40.190.10">
    <property type="entry name" value="Periplasmic binding protein-like II"/>
    <property type="match status" value="2"/>
</dbReference>
<reference evidence="5" key="1">
    <citation type="submission" date="2020-02" db="EMBL/GenBank/DDBJ databases">
        <authorList>
            <person name="Meier V. D."/>
        </authorList>
    </citation>
    <scope>NUCLEOTIDE SEQUENCE</scope>
    <source>
        <strain evidence="5">AVDCRST_MAG55</strain>
    </source>
</reference>
<dbReference type="SMART" id="SM00062">
    <property type="entry name" value="PBPb"/>
    <property type="match status" value="1"/>
</dbReference>
<dbReference type="AlphaFoldDB" id="A0A6J4NZL6"/>
<dbReference type="SMART" id="SM00079">
    <property type="entry name" value="PBPe"/>
    <property type="match status" value="1"/>
</dbReference>
<dbReference type="CDD" id="cd13530">
    <property type="entry name" value="PBP2_peptides_like"/>
    <property type="match status" value="1"/>
</dbReference>
<dbReference type="InterPro" id="IPR001638">
    <property type="entry name" value="Solute-binding_3/MltF_N"/>
</dbReference>
<feature type="signal peptide" evidence="2">
    <location>
        <begin position="1"/>
        <end position="19"/>
    </location>
</feature>
<sequence length="272" mass="29337">MVLAGLVAAGLFLAGCGGAGGGPSSEGQASCNPEKPPLFESGTLTVATDKPAYPPWFKGDPESYGGFEGEVAGEVAKRMDLPIKWVVEPFNKSYAPGAKDYDFDINQITITPERERVVDFSDGYFDNAQGVLVIKGSPAADAKSLSDLKDDRLGAQVGTTALDFVNTTIKPEEQPKVYDSTNDARSALEGGQIDAFVTDLVTTVYLRDIEIEDSAVIGQYPENEEFGMLFEKGNPLVGCVNQVLGEMKEDGTLKKLRNEHLQQYLEVPTLEK</sequence>
<dbReference type="InterPro" id="IPR001320">
    <property type="entry name" value="Iontro_rcpt_C"/>
</dbReference>
<keyword evidence="1 2" id="KW-0732">Signal</keyword>
<protein>
    <submittedName>
        <fullName evidence="5">ABC transporter, substrate-binding protein (Cluster 3, basic aa/glutamine/opines)</fullName>
    </submittedName>
</protein>
<evidence type="ECO:0000313" key="5">
    <source>
        <dbReference type="EMBL" id="CAA9402066.1"/>
    </source>
</evidence>
<dbReference type="GO" id="GO:0016020">
    <property type="term" value="C:membrane"/>
    <property type="evidence" value="ECO:0007669"/>
    <property type="project" value="InterPro"/>
</dbReference>
<feature type="domain" description="Ionotropic glutamate receptor C-terminal" evidence="4">
    <location>
        <begin position="43"/>
        <end position="263"/>
    </location>
</feature>
<evidence type="ECO:0000259" key="4">
    <source>
        <dbReference type="SMART" id="SM00079"/>
    </source>
</evidence>
<feature type="domain" description="Solute-binding protein family 3/N-terminal" evidence="3">
    <location>
        <begin position="43"/>
        <end position="268"/>
    </location>
</feature>
<dbReference type="EMBL" id="CADCUZ010000030">
    <property type="protein sequence ID" value="CAA9402066.1"/>
    <property type="molecule type" value="Genomic_DNA"/>
</dbReference>
<evidence type="ECO:0000256" key="1">
    <source>
        <dbReference type="ARBA" id="ARBA00022729"/>
    </source>
</evidence>
<dbReference type="GO" id="GO:0015276">
    <property type="term" value="F:ligand-gated monoatomic ion channel activity"/>
    <property type="evidence" value="ECO:0007669"/>
    <property type="project" value="InterPro"/>
</dbReference>
<dbReference type="Pfam" id="PF00497">
    <property type="entry name" value="SBP_bac_3"/>
    <property type="match status" value="1"/>
</dbReference>
<organism evidence="5">
    <name type="scientific">uncultured Rubrobacteraceae bacterium</name>
    <dbReference type="NCBI Taxonomy" id="349277"/>
    <lineage>
        <taxon>Bacteria</taxon>
        <taxon>Bacillati</taxon>
        <taxon>Actinomycetota</taxon>
        <taxon>Rubrobacteria</taxon>
        <taxon>Rubrobacterales</taxon>
        <taxon>Rubrobacteraceae</taxon>
        <taxon>environmental samples</taxon>
    </lineage>
</organism>
<dbReference type="PANTHER" id="PTHR35936">
    <property type="entry name" value="MEMBRANE-BOUND LYTIC MUREIN TRANSGLYCOSYLASE F"/>
    <property type="match status" value="1"/>
</dbReference>